<gene>
    <name evidence="2" type="ORF">CP970_43170</name>
</gene>
<dbReference type="Proteomes" id="UP000325529">
    <property type="component" value="Chromosome"/>
</dbReference>
<dbReference type="SUPFAM" id="SSF52540">
    <property type="entry name" value="P-loop containing nucleoside triphosphate hydrolases"/>
    <property type="match status" value="1"/>
</dbReference>
<organism evidence="2 3">
    <name type="scientific">Streptomyces kanamyceticus</name>
    <dbReference type="NCBI Taxonomy" id="1967"/>
    <lineage>
        <taxon>Bacteria</taxon>
        <taxon>Bacillati</taxon>
        <taxon>Actinomycetota</taxon>
        <taxon>Actinomycetes</taxon>
        <taxon>Kitasatosporales</taxon>
        <taxon>Streptomycetaceae</taxon>
        <taxon>Streptomyces</taxon>
    </lineage>
</organism>
<dbReference type="Pfam" id="PF13238">
    <property type="entry name" value="AAA_18"/>
    <property type="match status" value="1"/>
</dbReference>
<evidence type="ECO:0000313" key="2">
    <source>
        <dbReference type="EMBL" id="QEU96843.1"/>
    </source>
</evidence>
<dbReference type="Gene3D" id="3.40.50.300">
    <property type="entry name" value="P-loop containing nucleotide triphosphate hydrolases"/>
    <property type="match status" value="1"/>
</dbReference>
<feature type="region of interest" description="Disordered" evidence="1">
    <location>
        <begin position="1"/>
        <end position="20"/>
    </location>
</feature>
<accession>A0A5J6GPD2</accession>
<reference evidence="2 3" key="1">
    <citation type="submission" date="2017-09" db="EMBL/GenBank/DDBJ databases">
        <authorList>
            <person name="Lee N."/>
            <person name="Cho B.-K."/>
        </authorList>
    </citation>
    <scope>NUCLEOTIDE SEQUENCE [LARGE SCALE GENOMIC DNA]</scope>
    <source>
        <strain evidence="2 3">ATCC 12853</strain>
    </source>
</reference>
<dbReference type="AlphaFoldDB" id="A0A5J6GPD2"/>
<name>A0A5J6GPD2_STRKN</name>
<evidence type="ECO:0000256" key="1">
    <source>
        <dbReference type="SAM" id="MobiDB-lite"/>
    </source>
</evidence>
<dbReference type="EMBL" id="CP023699">
    <property type="protein sequence ID" value="QEU96843.1"/>
    <property type="molecule type" value="Genomic_DNA"/>
</dbReference>
<proteinExistence type="predicted"/>
<dbReference type="InterPro" id="IPR027417">
    <property type="entry name" value="P-loop_NTPase"/>
</dbReference>
<protein>
    <submittedName>
        <fullName evidence="2">Uncharacterized protein</fullName>
    </submittedName>
</protein>
<sequence>MWAGTAASARKQEHEPRKARAGLSKLHVITGAPGAGKTTLLRHLRAYPFGTVDFDELPEADGHLLGIDITSPSASSVWPDYNRLWVKIAAMMLRAGRPVLVLCPLSPDEWASAAAGVADPPLAAWARLDCADEDRRARLAARGWETDEVQDAIEDAEELRGMVDREFTTTGRGPAEVAAAVAEWISCGAERHSAA</sequence>
<keyword evidence="3" id="KW-1185">Reference proteome</keyword>
<evidence type="ECO:0000313" key="3">
    <source>
        <dbReference type="Proteomes" id="UP000325529"/>
    </source>
</evidence>
<dbReference type="KEGG" id="ska:CP970_43170"/>